<name>A0A2T1A099_9ACTN</name>
<dbReference type="Gene3D" id="3.40.50.1820">
    <property type="entry name" value="alpha/beta hydrolase"/>
    <property type="match status" value="1"/>
</dbReference>
<protein>
    <submittedName>
        <fullName evidence="3">Alpha/beta hydrolase family protein</fullName>
    </submittedName>
</protein>
<dbReference type="InterPro" id="IPR029058">
    <property type="entry name" value="AB_hydrolase_fold"/>
</dbReference>
<gene>
    <name evidence="3" type="ORF">CLV47_10781</name>
</gene>
<accession>A0A2T1A099</accession>
<dbReference type="InterPro" id="IPR054469">
    <property type="entry name" value="Pred_hydrolase_N"/>
</dbReference>
<proteinExistence type="predicted"/>
<dbReference type="Proteomes" id="UP000237752">
    <property type="component" value="Unassembled WGS sequence"/>
</dbReference>
<feature type="domain" description="Predicted hydrolase N-terminal" evidence="2">
    <location>
        <begin position="5"/>
        <end position="184"/>
    </location>
</feature>
<dbReference type="SUPFAM" id="SSF53474">
    <property type="entry name" value="alpha/beta-Hydrolases"/>
    <property type="match status" value="1"/>
</dbReference>
<keyword evidence="4" id="KW-1185">Reference proteome</keyword>
<dbReference type="RefSeq" id="WP_146135349.1">
    <property type="nucleotide sequence ID" value="NZ_PVUE01000007.1"/>
</dbReference>
<keyword evidence="3" id="KW-0378">Hydrolase</keyword>
<organism evidence="3 4">
    <name type="scientific">Antricoccus suffuscus</name>
    <dbReference type="NCBI Taxonomy" id="1629062"/>
    <lineage>
        <taxon>Bacteria</taxon>
        <taxon>Bacillati</taxon>
        <taxon>Actinomycetota</taxon>
        <taxon>Actinomycetes</taxon>
        <taxon>Geodermatophilales</taxon>
        <taxon>Antricoccaceae</taxon>
        <taxon>Antricoccus</taxon>
    </lineage>
</organism>
<dbReference type="EMBL" id="PVUE01000007">
    <property type="protein sequence ID" value="PRZ41954.1"/>
    <property type="molecule type" value="Genomic_DNA"/>
</dbReference>
<dbReference type="AlphaFoldDB" id="A0A2T1A099"/>
<sequence length="602" mass="62146">MAAPITFDSLVGYAIANPLAICESVLVANPVEVEALGAVFRAAGASTAESAMCALEAAQLADAAGMIDDKTPVQLMAEVTATKDTLDVNSAQLDLIGGLLSEVGSQIHLVQAKLNSLLDMMYAEIATAASMYECAVPYDPANDAALHEQCAQAALASINTTATSVNAVVDGYDAFLTDHLATLQEDYGYVPPAALNDGAALGNDPAYVSLTTGMPGASAPPGQVQQWWNERSAAEKVWLIDNEGAALSMMHGLPALVLNLVNRRELTDDASSIDAQVAMVETQKASLMQILGVSVASDVFDHPDIRASNPGAADELAGVLPVLAALKVKQANIHGVEDGAKAVAMADGTAIKTYLLDYDDLGSADDGEAVIAIGNPDEAADIAVIVPGTTSSARTMSDYVGSGGNLYAEMNDVDPDSKKSVIAYLGMDAPDTLPDASLPIYANEAAPELAADIAGYTESNLVATGADPHVTVIGHSYGSLVVGAALESGDLIADDVIFVGSPGVGVKNVDELNMDGSHVYVGLLPDDAISNANDFFDMKAGSTLGVPDGAWFGHNPARESFGGTVFDTDTDGDHGDYFDYGTTQLDNMAAVATGQYDEVTLD</sequence>
<dbReference type="Pfam" id="PF06259">
    <property type="entry name" value="Abhydrolase_8"/>
    <property type="match status" value="1"/>
</dbReference>
<dbReference type="InterPro" id="IPR010427">
    <property type="entry name" value="DUF1023"/>
</dbReference>
<evidence type="ECO:0000313" key="3">
    <source>
        <dbReference type="EMBL" id="PRZ41954.1"/>
    </source>
</evidence>
<feature type="domain" description="DUF1023" evidence="1">
    <location>
        <begin position="364"/>
        <end position="532"/>
    </location>
</feature>
<evidence type="ECO:0000313" key="4">
    <source>
        <dbReference type="Proteomes" id="UP000237752"/>
    </source>
</evidence>
<evidence type="ECO:0000259" key="2">
    <source>
        <dbReference type="Pfam" id="PF22905"/>
    </source>
</evidence>
<evidence type="ECO:0000259" key="1">
    <source>
        <dbReference type="Pfam" id="PF06259"/>
    </source>
</evidence>
<comment type="caution">
    <text evidence="3">The sequence shown here is derived from an EMBL/GenBank/DDBJ whole genome shotgun (WGS) entry which is preliminary data.</text>
</comment>
<reference evidence="3 4" key="1">
    <citation type="submission" date="2018-03" db="EMBL/GenBank/DDBJ databases">
        <title>Genomic Encyclopedia of Archaeal and Bacterial Type Strains, Phase II (KMG-II): from individual species to whole genera.</title>
        <authorList>
            <person name="Goeker M."/>
        </authorList>
    </citation>
    <scope>NUCLEOTIDE SEQUENCE [LARGE SCALE GENOMIC DNA]</scope>
    <source>
        <strain evidence="3 4">DSM 100065</strain>
    </source>
</reference>
<dbReference type="OrthoDB" id="3259161at2"/>
<dbReference type="GO" id="GO:0016787">
    <property type="term" value="F:hydrolase activity"/>
    <property type="evidence" value="ECO:0007669"/>
    <property type="project" value="UniProtKB-KW"/>
</dbReference>
<dbReference type="Pfam" id="PF22905">
    <property type="entry name" value="Hydro_N_hd"/>
    <property type="match status" value="1"/>
</dbReference>